<dbReference type="InterPro" id="IPR050360">
    <property type="entry name" value="MFS_Sugar_Transporters"/>
</dbReference>
<keyword evidence="11" id="KW-1185">Reference proteome</keyword>
<feature type="transmembrane region" description="Helical" evidence="8">
    <location>
        <begin position="90"/>
        <end position="106"/>
    </location>
</feature>
<comment type="similarity">
    <text evidence="2 7">Belongs to the major facilitator superfamily. Sugar transporter (TC 2.A.1.1) family.</text>
</comment>
<dbReference type="Gene3D" id="1.20.1250.20">
    <property type="entry name" value="MFS general substrate transporter like domains"/>
    <property type="match status" value="1"/>
</dbReference>
<dbReference type="EMBL" id="HF935536">
    <property type="protein sequence ID" value="CCX10361.1"/>
    <property type="molecule type" value="Genomic_DNA"/>
</dbReference>
<evidence type="ECO:0000256" key="7">
    <source>
        <dbReference type="RuleBase" id="RU003346"/>
    </source>
</evidence>
<dbReference type="AlphaFoldDB" id="U4L265"/>
<feature type="transmembrane region" description="Helical" evidence="8">
    <location>
        <begin position="335"/>
        <end position="356"/>
    </location>
</feature>
<evidence type="ECO:0000256" key="8">
    <source>
        <dbReference type="SAM" id="Phobius"/>
    </source>
</evidence>
<dbReference type="Pfam" id="PF00083">
    <property type="entry name" value="Sugar_tr"/>
    <property type="match status" value="1"/>
</dbReference>
<keyword evidence="5 8" id="KW-1133">Transmembrane helix</keyword>
<feature type="transmembrane region" description="Helical" evidence="8">
    <location>
        <begin position="176"/>
        <end position="197"/>
    </location>
</feature>
<dbReference type="FunFam" id="1.20.1250.20:FF:000134">
    <property type="entry name" value="MFS sugar transporter protein"/>
    <property type="match status" value="1"/>
</dbReference>
<dbReference type="Proteomes" id="UP000018144">
    <property type="component" value="Unassembled WGS sequence"/>
</dbReference>
<dbReference type="InterPro" id="IPR036259">
    <property type="entry name" value="MFS_trans_sf"/>
</dbReference>
<evidence type="ECO:0000313" key="11">
    <source>
        <dbReference type="Proteomes" id="UP000018144"/>
    </source>
</evidence>
<feature type="domain" description="Major facilitator superfamily (MFS) profile" evidence="9">
    <location>
        <begin position="20"/>
        <end position="456"/>
    </location>
</feature>
<dbReference type="OrthoDB" id="6339427at2759"/>
<dbReference type="eggNOG" id="KOG0254">
    <property type="taxonomic scope" value="Eukaryota"/>
</dbReference>
<dbReference type="GO" id="GO:0005351">
    <property type="term" value="F:carbohydrate:proton symporter activity"/>
    <property type="evidence" value="ECO:0007669"/>
    <property type="project" value="TreeGrafter"/>
</dbReference>
<keyword evidence="4 8" id="KW-0812">Transmembrane</keyword>
<dbReference type="PANTHER" id="PTHR48022:SF28">
    <property type="entry name" value="MAJOR FACILITATOR SUPERFAMILY (MFS) PROFILE DOMAIN-CONTAINING PROTEIN-RELATED"/>
    <property type="match status" value="1"/>
</dbReference>
<keyword evidence="10" id="KW-0762">Sugar transport</keyword>
<evidence type="ECO:0000256" key="1">
    <source>
        <dbReference type="ARBA" id="ARBA00004141"/>
    </source>
</evidence>
<evidence type="ECO:0000256" key="6">
    <source>
        <dbReference type="ARBA" id="ARBA00023136"/>
    </source>
</evidence>
<proteinExistence type="inferred from homology"/>
<comment type="subcellular location">
    <subcellularLocation>
        <location evidence="1">Membrane</location>
        <topology evidence="1">Multi-pass membrane protein</topology>
    </subcellularLocation>
</comment>
<organism evidence="10 11">
    <name type="scientific">Pyronema omphalodes (strain CBS 100304)</name>
    <name type="common">Pyronema confluens</name>
    <dbReference type="NCBI Taxonomy" id="1076935"/>
    <lineage>
        <taxon>Eukaryota</taxon>
        <taxon>Fungi</taxon>
        <taxon>Dikarya</taxon>
        <taxon>Ascomycota</taxon>
        <taxon>Pezizomycotina</taxon>
        <taxon>Pezizomycetes</taxon>
        <taxon>Pezizales</taxon>
        <taxon>Pyronemataceae</taxon>
        <taxon>Pyronema</taxon>
    </lineage>
</organism>
<evidence type="ECO:0000313" key="10">
    <source>
        <dbReference type="EMBL" id="CCX10361.1"/>
    </source>
</evidence>
<feature type="transmembrane region" description="Helical" evidence="8">
    <location>
        <begin position="280"/>
        <end position="299"/>
    </location>
</feature>
<name>U4L265_PYROM</name>
<keyword evidence="6 8" id="KW-0472">Membrane</keyword>
<dbReference type="InterPro" id="IPR020846">
    <property type="entry name" value="MFS_dom"/>
</dbReference>
<dbReference type="SUPFAM" id="SSF103473">
    <property type="entry name" value="MFS general substrate transporter"/>
    <property type="match status" value="1"/>
</dbReference>
<reference evidence="10 11" key="1">
    <citation type="journal article" date="2013" name="PLoS Genet.">
        <title>The genome and development-dependent transcriptomes of Pyronema confluens: a window into fungal evolution.</title>
        <authorList>
            <person name="Traeger S."/>
            <person name="Altegoer F."/>
            <person name="Freitag M."/>
            <person name="Gabaldon T."/>
            <person name="Kempken F."/>
            <person name="Kumar A."/>
            <person name="Marcet-Houben M."/>
            <person name="Poggeler S."/>
            <person name="Stajich J.E."/>
            <person name="Nowrousian M."/>
        </authorList>
    </citation>
    <scope>NUCLEOTIDE SEQUENCE [LARGE SCALE GENOMIC DNA]</scope>
    <source>
        <strain evidence="11">CBS 100304</strain>
        <tissue evidence="10">Vegetative mycelium</tissue>
    </source>
</reference>
<evidence type="ECO:0000256" key="3">
    <source>
        <dbReference type="ARBA" id="ARBA00022448"/>
    </source>
</evidence>
<evidence type="ECO:0000259" key="9">
    <source>
        <dbReference type="PROSITE" id="PS50850"/>
    </source>
</evidence>
<gene>
    <name evidence="10" type="ORF">PCON_09955</name>
</gene>
<feature type="transmembrane region" description="Helical" evidence="8">
    <location>
        <begin position="148"/>
        <end position="164"/>
    </location>
</feature>
<feature type="transmembrane region" description="Helical" evidence="8">
    <location>
        <begin position="15"/>
        <end position="33"/>
    </location>
</feature>
<feature type="transmembrane region" description="Helical" evidence="8">
    <location>
        <begin position="362"/>
        <end position="390"/>
    </location>
</feature>
<evidence type="ECO:0000256" key="2">
    <source>
        <dbReference type="ARBA" id="ARBA00010992"/>
    </source>
</evidence>
<feature type="transmembrane region" description="Helical" evidence="8">
    <location>
        <begin position="402"/>
        <end position="422"/>
    </location>
</feature>
<dbReference type="InterPro" id="IPR005828">
    <property type="entry name" value="MFS_sugar_transport-like"/>
</dbReference>
<dbReference type="InterPro" id="IPR003663">
    <property type="entry name" value="Sugar/inositol_transpt"/>
</dbReference>
<accession>U4L265</accession>
<protein>
    <submittedName>
        <fullName evidence="10">Similar to Sugar transporter STL1 acc. no. P39932</fullName>
    </submittedName>
</protein>
<sequence length="495" mass="54170">MGLLTQPLAQLRGTALVYCITIACSSGFMLFGYDQGVFSGVIVTPYFLKKFNHPAAGLMGTINALFDIGGAIGAIMVFIAGGWLGRKKSILLGSLIVIIGAIIQATSSNVAQLCAGRIIAGIGVGIDTTAIPVWQAETAPPKTRGHHMAMELVFTATGLFISQWTNFGLGKNDGPAAFYVPVLLQIAFPTITIIMLLSGLPESPRWLIGQNRESEALEALERLHVGSDRPVTEYFAEMRSVVSIEGASEKSNFKLIFTNGPIQNFRRVCLACWMMAMQQLSGVNSITYYVPTLLIHFLGTSRYTSLWVAGLTSVVSVTFALFPVFFMDRLGRIPLLSYGAAAQSACFVVVAALFAMTPANSYSYGFGIIFFIYLYFAIFSATWLAGSWLYPAEILPLRVRGPGASLSGVTYWMFNFLVVMITPTALENIGYRMYVIYAVFNAVFAVMIWFMYPETAGKSLEMIDLHFAAKYAGEEVQVEAEKTEERQSSSVKEKR</sequence>
<evidence type="ECO:0000256" key="4">
    <source>
        <dbReference type="ARBA" id="ARBA00022692"/>
    </source>
</evidence>
<dbReference type="NCBIfam" id="TIGR00879">
    <property type="entry name" value="SP"/>
    <property type="match status" value="1"/>
</dbReference>
<dbReference type="GO" id="GO:0016020">
    <property type="term" value="C:membrane"/>
    <property type="evidence" value="ECO:0007669"/>
    <property type="project" value="UniProtKB-SubCell"/>
</dbReference>
<feature type="transmembrane region" description="Helical" evidence="8">
    <location>
        <begin position="305"/>
        <end position="326"/>
    </location>
</feature>
<dbReference type="PANTHER" id="PTHR48022">
    <property type="entry name" value="PLASTIDIC GLUCOSE TRANSPORTER 4"/>
    <property type="match status" value="1"/>
</dbReference>
<feature type="transmembrane region" description="Helical" evidence="8">
    <location>
        <begin position="434"/>
        <end position="452"/>
    </location>
</feature>
<feature type="transmembrane region" description="Helical" evidence="8">
    <location>
        <begin position="53"/>
        <end position="78"/>
    </location>
</feature>
<keyword evidence="3 7" id="KW-0813">Transport</keyword>
<dbReference type="PROSITE" id="PS50850">
    <property type="entry name" value="MFS"/>
    <property type="match status" value="1"/>
</dbReference>
<dbReference type="OMA" id="CITIACS"/>
<dbReference type="PRINTS" id="PR00171">
    <property type="entry name" value="SUGRTRNSPORT"/>
</dbReference>
<evidence type="ECO:0000256" key="5">
    <source>
        <dbReference type="ARBA" id="ARBA00022989"/>
    </source>
</evidence>